<geneLocation type="plasmid" evidence="1">
    <name>pSa1423-90k</name>
</geneLocation>
<sequence>MEKPTAEPPGEYYVFEGEQGKRDSIVVVARLSRIYRPTGGPLARTGSAKVQLKSKAEIGRSKQMHLEGMNAGST</sequence>
<reference evidence="1" key="1">
    <citation type="submission" date="2019-01" db="EMBL/GenBank/DDBJ databases">
        <title>Salmonella strain 1423 plasmid sequences.</title>
        <authorList>
            <person name="Chen K."/>
            <person name="Chen S."/>
        </authorList>
    </citation>
    <scope>NUCLEOTIDE SEQUENCE</scope>
    <source>
        <strain evidence="1">Sa1423</strain>
        <plasmid evidence="1">pSa1423-90k</plasmid>
    </source>
</reference>
<accession>A0A482ET55</accession>
<dbReference type="EMBL" id="MK356557">
    <property type="protein sequence ID" value="QBM91353.1"/>
    <property type="molecule type" value="Genomic_DNA"/>
</dbReference>
<gene>
    <name evidence="1" type="ORF">NNIBIDOC_00020</name>
</gene>
<evidence type="ECO:0000313" key="1">
    <source>
        <dbReference type="EMBL" id="QBM91353.1"/>
    </source>
</evidence>
<proteinExistence type="predicted"/>
<organism evidence="1">
    <name type="scientific">Salmonella sp</name>
    <dbReference type="NCBI Taxonomy" id="599"/>
    <lineage>
        <taxon>Bacteria</taxon>
        <taxon>Pseudomonadati</taxon>
        <taxon>Pseudomonadota</taxon>
        <taxon>Gammaproteobacteria</taxon>
        <taxon>Enterobacterales</taxon>
        <taxon>Enterobacteriaceae</taxon>
        <taxon>Salmonella</taxon>
    </lineage>
</organism>
<name>A0A482ET55_SALSP</name>
<keyword evidence="1" id="KW-0614">Plasmid</keyword>
<dbReference type="AlphaFoldDB" id="A0A482ET55"/>
<protein>
    <submittedName>
        <fullName evidence="1">Uncharacterized protein</fullName>
    </submittedName>
</protein>